<dbReference type="EMBL" id="HACG01005636">
    <property type="protein sequence ID" value="CEK52501.1"/>
    <property type="molecule type" value="Transcribed_RNA"/>
</dbReference>
<reference evidence="1" key="1">
    <citation type="submission" date="2014-12" db="EMBL/GenBank/DDBJ databases">
        <title>Insight into the proteome of Arion vulgaris.</title>
        <authorList>
            <person name="Aradska J."/>
            <person name="Bulat T."/>
            <person name="Smidak R."/>
            <person name="Sarate P."/>
            <person name="Gangsoo J."/>
            <person name="Sialana F."/>
            <person name="Bilban M."/>
            <person name="Lubec G."/>
        </authorList>
    </citation>
    <scope>NUCLEOTIDE SEQUENCE</scope>
    <source>
        <tissue evidence="1">Skin</tissue>
    </source>
</reference>
<proteinExistence type="predicted"/>
<feature type="non-terminal residue" evidence="1">
    <location>
        <position position="1"/>
    </location>
</feature>
<protein>
    <submittedName>
        <fullName evidence="1">Uncharacterized protein</fullName>
    </submittedName>
</protein>
<sequence>RKQCICNIERNVEEIDNIICLHICIYFIYEKHYLQQIIVNSDQNACYFVLNRTNTDIQKRVKNSKQTDRKISVKRCDLAEE</sequence>
<evidence type="ECO:0000313" key="1">
    <source>
        <dbReference type="EMBL" id="CEK52501.1"/>
    </source>
</evidence>
<dbReference type="AlphaFoldDB" id="A0A0B6Y9J9"/>
<organism evidence="1">
    <name type="scientific">Arion vulgaris</name>
    <dbReference type="NCBI Taxonomy" id="1028688"/>
    <lineage>
        <taxon>Eukaryota</taxon>
        <taxon>Metazoa</taxon>
        <taxon>Spiralia</taxon>
        <taxon>Lophotrochozoa</taxon>
        <taxon>Mollusca</taxon>
        <taxon>Gastropoda</taxon>
        <taxon>Heterobranchia</taxon>
        <taxon>Euthyneura</taxon>
        <taxon>Panpulmonata</taxon>
        <taxon>Eupulmonata</taxon>
        <taxon>Stylommatophora</taxon>
        <taxon>Helicina</taxon>
        <taxon>Arionoidea</taxon>
        <taxon>Arionidae</taxon>
        <taxon>Arion</taxon>
    </lineage>
</organism>
<name>A0A0B6Y9J9_9EUPU</name>
<gene>
    <name evidence="1" type="primary">ORF17045</name>
</gene>
<accession>A0A0B6Y9J9</accession>